<proteinExistence type="predicted"/>
<feature type="region of interest" description="Disordered" evidence="1">
    <location>
        <begin position="126"/>
        <end position="237"/>
    </location>
</feature>
<organism evidence="2 3">
    <name type="scientific">Mycena maculata</name>
    <dbReference type="NCBI Taxonomy" id="230809"/>
    <lineage>
        <taxon>Eukaryota</taxon>
        <taxon>Fungi</taxon>
        <taxon>Dikarya</taxon>
        <taxon>Basidiomycota</taxon>
        <taxon>Agaricomycotina</taxon>
        <taxon>Agaricomycetes</taxon>
        <taxon>Agaricomycetidae</taxon>
        <taxon>Agaricales</taxon>
        <taxon>Marasmiineae</taxon>
        <taxon>Mycenaceae</taxon>
        <taxon>Mycena</taxon>
    </lineage>
</organism>
<evidence type="ECO:0000313" key="2">
    <source>
        <dbReference type="EMBL" id="KAJ7776501.1"/>
    </source>
</evidence>
<dbReference type="Proteomes" id="UP001215280">
    <property type="component" value="Unassembled WGS sequence"/>
</dbReference>
<gene>
    <name evidence="2" type="ORF">DFH07DRAFT_766695</name>
</gene>
<reference evidence="2" key="1">
    <citation type="submission" date="2023-03" db="EMBL/GenBank/DDBJ databases">
        <title>Massive genome expansion in bonnet fungi (Mycena s.s.) driven by repeated elements and novel gene families across ecological guilds.</title>
        <authorList>
            <consortium name="Lawrence Berkeley National Laboratory"/>
            <person name="Harder C.B."/>
            <person name="Miyauchi S."/>
            <person name="Viragh M."/>
            <person name="Kuo A."/>
            <person name="Thoen E."/>
            <person name="Andreopoulos B."/>
            <person name="Lu D."/>
            <person name="Skrede I."/>
            <person name="Drula E."/>
            <person name="Henrissat B."/>
            <person name="Morin E."/>
            <person name="Kohler A."/>
            <person name="Barry K."/>
            <person name="LaButti K."/>
            <person name="Morin E."/>
            <person name="Salamov A."/>
            <person name="Lipzen A."/>
            <person name="Mereny Z."/>
            <person name="Hegedus B."/>
            <person name="Baldrian P."/>
            <person name="Stursova M."/>
            <person name="Weitz H."/>
            <person name="Taylor A."/>
            <person name="Grigoriev I.V."/>
            <person name="Nagy L.G."/>
            <person name="Martin F."/>
            <person name="Kauserud H."/>
        </authorList>
    </citation>
    <scope>NUCLEOTIDE SEQUENCE</scope>
    <source>
        <strain evidence="2">CBHHK188m</strain>
    </source>
</reference>
<feature type="region of interest" description="Disordered" evidence="1">
    <location>
        <begin position="270"/>
        <end position="293"/>
    </location>
</feature>
<feature type="compositionally biased region" description="Basic and acidic residues" evidence="1">
    <location>
        <begin position="283"/>
        <end position="293"/>
    </location>
</feature>
<evidence type="ECO:0000256" key="1">
    <source>
        <dbReference type="SAM" id="MobiDB-lite"/>
    </source>
</evidence>
<name>A0AAD7K1T9_9AGAR</name>
<feature type="compositionally biased region" description="Polar residues" evidence="1">
    <location>
        <begin position="346"/>
        <end position="356"/>
    </location>
</feature>
<sequence>MQGLQKVDAVDAQYISTPHSGEVAADCIIIGMQCPPRWHRINPVHTLLTLVGLADPVARNISTIPLGAHSPHTLRHVPQLYPPPIAVAPRSPPAALRTPPRTCAPLVPGVPHAACPTSIRTLPCIRTERGARGGKRPPSQQHMQRRARIRGSTHPRSHMPVLRARSLVREKMGVKSKNVRRKEMQVGGGKGSESKGKGRAGDEKRDAGCADGDSEREGRGRAEEKQRKEKGPSPRACHSFPGAHLVFVCAIKPHKTQVCAYTTRIPGKETASAQASGEGGELISRRREDGGREADERRIALGLGMSAAVHPAGEAVEALINAEYAEEFGGKEIEIRSNGTGGDQLPVSQDLNGRGG</sequence>
<feature type="compositionally biased region" description="Basic and acidic residues" evidence="1">
    <location>
        <begin position="192"/>
        <end position="232"/>
    </location>
</feature>
<comment type="caution">
    <text evidence="2">The sequence shown here is derived from an EMBL/GenBank/DDBJ whole genome shotgun (WGS) entry which is preliminary data.</text>
</comment>
<feature type="compositionally biased region" description="Basic residues" evidence="1">
    <location>
        <begin position="143"/>
        <end position="157"/>
    </location>
</feature>
<accession>A0AAD7K1T9</accession>
<dbReference type="AlphaFoldDB" id="A0AAD7K1T9"/>
<protein>
    <submittedName>
        <fullName evidence="2">Uncharacterized protein</fullName>
    </submittedName>
</protein>
<evidence type="ECO:0000313" key="3">
    <source>
        <dbReference type="Proteomes" id="UP001215280"/>
    </source>
</evidence>
<feature type="region of interest" description="Disordered" evidence="1">
    <location>
        <begin position="334"/>
        <end position="356"/>
    </location>
</feature>
<dbReference type="EMBL" id="JARJLG010000012">
    <property type="protein sequence ID" value="KAJ7776501.1"/>
    <property type="molecule type" value="Genomic_DNA"/>
</dbReference>
<keyword evidence="3" id="KW-1185">Reference proteome</keyword>